<evidence type="ECO:0000313" key="2">
    <source>
        <dbReference type="Proteomes" id="UP001152795"/>
    </source>
</evidence>
<comment type="caution">
    <text evidence="1">The sequence shown here is derived from an EMBL/GenBank/DDBJ whole genome shotgun (WGS) entry which is preliminary data.</text>
</comment>
<dbReference type="Proteomes" id="UP001152795">
    <property type="component" value="Unassembled WGS sequence"/>
</dbReference>
<name>A0A7D9DZG4_PARCT</name>
<protein>
    <submittedName>
        <fullName evidence="1">Uncharacterized protein</fullName>
    </submittedName>
</protein>
<dbReference type="PROSITE" id="PS50878">
    <property type="entry name" value="RT_POL"/>
    <property type="match status" value="1"/>
</dbReference>
<dbReference type="InterPro" id="IPR000477">
    <property type="entry name" value="RT_dom"/>
</dbReference>
<reference evidence="1" key="1">
    <citation type="submission" date="2020-04" db="EMBL/GenBank/DDBJ databases">
        <authorList>
            <person name="Alioto T."/>
            <person name="Alioto T."/>
            <person name="Gomez Garrido J."/>
        </authorList>
    </citation>
    <scope>NUCLEOTIDE SEQUENCE</scope>
    <source>
        <strain evidence="1">A484AB</strain>
    </source>
</reference>
<dbReference type="EMBL" id="CACRXK020002977">
    <property type="protein sequence ID" value="CAB3996927.1"/>
    <property type="molecule type" value="Genomic_DNA"/>
</dbReference>
<sequence length="593" mass="67887">MGCWNKDQLSKTITGSISSPTYSVGIDIFRSGENGCYNIEAIVSNRFYTAKRHYSHYHARYRSENKSRNLYNLIPVQRTPIQFTNKPGLKLLQLAVLNARSIKNKTLQIKDYTVDNDIDIMALTETWLKGHDNCEFTTRDICPSDHFVLHCNLNLAKPTKIKKIVTCRKIRSINTEKLRNDIINSSLYLSPQPVLSELCDQYDKVLSSILDDHAPLLTKTVIQRPAAPWYNEDIAVQKSKRRKFERCWRRSGLQVDLQVYINQCLLVKELVNTAKANYYSSLIEEAGSDNKKLFHTIDRLLHRRAEKFYPSCESLNELSTQFNNFFTNKIVNIREELANDEPALIHLPECDTSLPPESELFTFPPTTVDELSNLIYPIASKSCVLDPLPAKLLIPQINDLLPVICKIVNLSLESGHMPSTLKKAVLSPTLKKPSLDYQEFVNFRPISNLKMVSKVIEKTVASRLISYLDENNLHEPFQSAYKRYHSCETALIRVQNDILRALDSHNCVVLLLLDLSSAFDTVDHEILIHRLRTRFGIKGKALDWLRLFLTNRSQFVNIDGSKSETRNMTCGVPQGSVLGPILRHPVIYFICMQ</sequence>
<keyword evidence="2" id="KW-1185">Reference proteome</keyword>
<evidence type="ECO:0000313" key="1">
    <source>
        <dbReference type="EMBL" id="CAB3996927.1"/>
    </source>
</evidence>
<dbReference type="PANTHER" id="PTHR46670">
    <property type="entry name" value="ENDO/EXONUCLEASE/PHOSPHATASE DOMAIN-CONTAINING PROTEIN"/>
    <property type="match status" value="1"/>
</dbReference>
<dbReference type="InterPro" id="IPR043502">
    <property type="entry name" value="DNA/RNA_pol_sf"/>
</dbReference>
<proteinExistence type="predicted"/>
<dbReference type="SUPFAM" id="SSF56672">
    <property type="entry name" value="DNA/RNA polymerases"/>
    <property type="match status" value="1"/>
</dbReference>
<accession>A0A7D9DZG4</accession>
<dbReference type="InterPro" id="IPR036691">
    <property type="entry name" value="Endo/exonu/phosph_ase_sf"/>
</dbReference>
<dbReference type="Pfam" id="PF00078">
    <property type="entry name" value="RVT_1"/>
    <property type="match status" value="1"/>
</dbReference>
<organism evidence="1 2">
    <name type="scientific">Paramuricea clavata</name>
    <name type="common">Red gorgonian</name>
    <name type="synonym">Violescent sea-whip</name>
    <dbReference type="NCBI Taxonomy" id="317549"/>
    <lineage>
        <taxon>Eukaryota</taxon>
        <taxon>Metazoa</taxon>
        <taxon>Cnidaria</taxon>
        <taxon>Anthozoa</taxon>
        <taxon>Octocorallia</taxon>
        <taxon>Malacalcyonacea</taxon>
        <taxon>Plexauridae</taxon>
        <taxon>Paramuricea</taxon>
    </lineage>
</organism>
<dbReference type="AlphaFoldDB" id="A0A7D9DZG4"/>
<dbReference type="PANTHER" id="PTHR46670:SF3">
    <property type="entry name" value="ENDONUCLEASE_EXONUCLEASE_PHOSPHATASE DOMAIN-CONTAINING PROTEIN"/>
    <property type="match status" value="1"/>
</dbReference>
<dbReference type="Gene3D" id="3.60.10.10">
    <property type="entry name" value="Endonuclease/exonuclease/phosphatase"/>
    <property type="match status" value="1"/>
</dbReference>
<dbReference type="OrthoDB" id="5988992at2759"/>
<gene>
    <name evidence="1" type="ORF">PACLA_8A087756</name>
</gene>